<keyword evidence="1" id="KW-0472">Membrane</keyword>
<evidence type="ECO:0000256" key="1">
    <source>
        <dbReference type="SAM" id="Phobius"/>
    </source>
</evidence>
<evidence type="ECO:0000313" key="3">
    <source>
        <dbReference type="Proteomes" id="UP000054908"/>
    </source>
</evidence>
<dbReference type="Pfam" id="PF11752">
    <property type="entry name" value="DUF3309"/>
    <property type="match status" value="1"/>
</dbReference>
<proteinExistence type="predicted"/>
<accession>A0A0W0VY65</accession>
<dbReference type="STRING" id="466.Lmac_2399"/>
<feature type="transmembrane region" description="Helical" evidence="1">
    <location>
        <begin position="29"/>
        <end position="47"/>
    </location>
</feature>
<evidence type="ECO:0000313" key="2">
    <source>
        <dbReference type="EMBL" id="KTD24862.1"/>
    </source>
</evidence>
<comment type="caution">
    <text evidence="2">The sequence shown here is derived from an EMBL/GenBank/DDBJ whole genome shotgun (WGS) entry which is preliminary data.</text>
</comment>
<protein>
    <recommendedName>
        <fullName evidence="4">DUF3309 domain-containing protein</fullName>
    </recommendedName>
</protein>
<dbReference type="EMBL" id="LNYL01000048">
    <property type="protein sequence ID" value="KTD24862.1"/>
    <property type="molecule type" value="Genomic_DNA"/>
</dbReference>
<gene>
    <name evidence="2" type="ORF">Lmac_2399</name>
</gene>
<keyword evidence="1" id="KW-0812">Transmembrane</keyword>
<reference evidence="2 3" key="1">
    <citation type="submission" date="2015-11" db="EMBL/GenBank/DDBJ databases">
        <title>Genomic analysis of 38 Legionella species identifies large and diverse effector repertoires.</title>
        <authorList>
            <person name="Burstein D."/>
            <person name="Amaro F."/>
            <person name="Zusman T."/>
            <person name="Lifshitz Z."/>
            <person name="Cohen O."/>
            <person name="Gilbert J.A."/>
            <person name="Pupko T."/>
            <person name="Shuman H.A."/>
            <person name="Segal G."/>
        </authorList>
    </citation>
    <scope>NUCLEOTIDE SEQUENCE [LARGE SCALE GENOMIC DNA]</scope>
    <source>
        <strain evidence="2 3">PX-1-G2-E2</strain>
    </source>
</reference>
<dbReference type="AlphaFoldDB" id="A0A0W0VY65"/>
<dbReference type="RefSeq" id="WP_078767431.1">
    <property type="nucleotide sequence ID" value="NZ_CAAAIB010000014.1"/>
</dbReference>
<dbReference type="PATRIC" id="fig|466.6.peg.2551"/>
<name>A0A0W0VY65_9GAMM</name>
<dbReference type="InterPro" id="IPR021738">
    <property type="entry name" value="DUF3309"/>
</dbReference>
<sequence length="51" mass="5517">MNLVTLLILIVILLAILPAWPYSRGWGYYPSGGVGLLIIILVILLLTRGGP</sequence>
<dbReference type="Proteomes" id="UP000054908">
    <property type="component" value="Unassembled WGS sequence"/>
</dbReference>
<keyword evidence="1" id="KW-1133">Transmembrane helix</keyword>
<evidence type="ECO:0008006" key="4">
    <source>
        <dbReference type="Google" id="ProtNLM"/>
    </source>
</evidence>
<organism evidence="2 3">
    <name type="scientific">Legionella maceachernii</name>
    <dbReference type="NCBI Taxonomy" id="466"/>
    <lineage>
        <taxon>Bacteria</taxon>
        <taxon>Pseudomonadati</taxon>
        <taxon>Pseudomonadota</taxon>
        <taxon>Gammaproteobacteria</taxon>
        <taxon>Legionellales</taxon>
        <taxon>Legionellaceae</taxon>
        <taxon>Legionella</taxon>
    </lineage>
</organism>
<keyword evidence="3" id="KW-1185">Reference proteome</keyword>